<organism evidence="3 4">
    <name type="scientific">Rodentibacter trehalosifermentans</name>
    <dbReference type="NCBI Taxonomy" id="1908263"/>
    <lineage>
        <taxon>Bacteria</taxon>
        <taxon>Pseudomonadati</taxon>
        <taxon>Pseudomonadota</taxon>
        <taxon>Gammaproteobacteria</taxon>
        <taxon>Pasteurellales</taxon>
        <taxon>Pasteurellaceae</taxon>
        <taxon>Rodentibacter</taxon>
    </lineage>
</organism>
<dbReference type="OrthoDB" id="5149787at2"/>
<feature type="non-terminal residue" evidence="3">
    <location>
        <position position="1"/>
    </location>
</feature>
<keyword evidence="1" id="KW-0175">Coiled coil</keyword>
<dbReference type="EMBL" id="MLHL01000100">
    <property type="protein sequence ID" value="OOF45316.1"/>
    <property type="molecule type" value="Genomic_DNA"/>
</dbReference>
<dbReference type="NCBIfam" id="NF033915">
    <property type="entry name" value="antiphage_ZorA_2"/>
    <property type="match status" value="1"/>
</dbReference>
<dbReference type="Proteomes" id="UP000189161">
    <property type="component" value="Unassembled WGS sequence"/>
</dbReference>
<feature type="coiled-coil region" evidence="1">
    <location>
        <begin position="335"/>
        <end position="366"/>
    </location>
</feature>
<evidence type="ECO:0000313" key="3">
    <source>
        <dbReference type="EMBL" id="OOF45316.1"/>
    </source>
</evidence>
<protein>
    <recommendedName>
        <fullName evidence="5">MotA/TolQ/ExbB proton channel domain-containing protein</fullName>
    </recommendedName>
</protein>
<keyword evidence="2" id="KW-0812">Transmembrane</keyword>
<name>A0A1V3IT62_9PAST</name>
<dbReference type="Gene3D" id="1.20.120.20">
    <property type="entry name" value="Apolipoprotein"/>
    <property type="match status" value="1"/>
</dbReference>
<accession>A0A1V3IT62</accession>
<comment type="caution">
    <text evidence="3">The sequence shown here is derived from an EMBL/GenBank/DDBJ whole genome shotgun (WGS) entry which is preliminary data.</text>
</comment>
<evidence type="ECO:0000313" key="4">
    <source>
        <dbReference type="Proteomes" id="UP000189161"/>
    </source>
</evidence>
<keyword evidence="2" id="KW-1133">Transmembrane helix</keyword>
<sequence>YVSPKLFNTIDAAYFFNGHTLASGLTENRLFSAVPGFLTAMGVLGTFLGLTFGLNGIDFKDNDISKITEGINAMVNGAGTAFVTSLWGVGLSLTFNRKEKALEREIKERIARLQVRIDRIFPRIVAEQTLAEIKSINRDTEMHLAELGEKIGDQMQIVMDKTATSISNSITDGLRESLAPAVEKLLDNSREGSEKMMESLMQEFIRKIGNAGETQRIAMDNASQALAESSSQMMIRLTTFVEQLDAKVTEVRDGNRQMLEQMQDHFASQVSNMQSQVKQQNDQATEFTQKLAESMQDFNQKNQEMLYSMQTLLSERAIEQAEQFAKREENLTASADSFMEKLAKAIEDLNRNNEEMLKAMESGLKERLNALADMDKERAAEFMQQAEKGRQAQQSLTDSVKDVLETQNKQNDKFSEKLTALYDSFERVAQANKAGSEAMVNASNKINNSAIDFDHVATRLQTALANFDAKLATIILNIEKVTRENSNTATLFNVATSRLETSGTSLEKTVNHLDATAQTTKVAFESMKENFTHFASLLKEHIEELNAEMSELLIDYSKRVQDQTNERLDVWNSQTKEYTSSMTAAVQALSNTVDEIETKLPKK</sequence>
<proteinExistence type="predicted"/>
<reference evidence="3 4" key="1">
    <citation type="submission" date="2016-10" db="EMBL/GenBank/DDBJ databases">
        <title>Rodentibacter gen. nov. and new species.</title>
        <authorList>
            <person name="Christensen H."/>
        </authorList>
    </citation>
    <scope>NUCLEOTIDE SEQUENCE [LARGE SCALE GENOMIC DNA]</scope>
    <source>
        <strain evidence="3 4">H1987082031</strain>
    </source>
</reference>
<gene>
    <name evidence="3" type="ORF">BKK52_12670</name>
</gene>
<dbReference type="AlphaFoldDB" id="A0A1V3IT62"/>
<feature type="transmembrane region" description="Helical" evidence="2">
    <location>
        <begin position="73"/>
        <end position="95"/>
    </location>
</feature>
<keyword evidence="2" id="KW-0472">Membrane</keyword>
<evidence type="ECO:0008006" key="5">
    <source>
        <dbReference type="Google" id="ProtNLM"/>
    </source>
</evidence>
<keyword evidence="4" id="KW-1185">Reference proteome</keyword>
<dbReference type="RefSeq" id="WP_077478869.1">
    <property type="nucleotide sequence ID" value="NZ_MLHL01000100.1"/>
</dbReference>
<evidence type="ECO:0000256" key="1">
    <source>
        <dbReference type="SAM" id="Coils"/>
    </source>
</evidence>
<evidence type="ECO:0000256" key="2">
    <source>
        <dbReference type="SAM" id="Phobius"/>
    </source>
</evidence>
<feature type="transmembrane region" description="Helical" evidence="2">
    <location>
        <begin position="30"/>
        <end position="52"/>
    </location>
</feature>